<accession>A0A5D0WIV7</accession>
<evidence type="ECO:0000313" key="4">
    <source>
        <dbReference type="Proteomes" id="UP000322619"/>
    </source>
</evidence>
<evidence type="ECO:0000313" key="3">
    <source>
        <dbReference type="EMBL" id="UYO62183.1"/>
    </source>
</evidence>
<dbReference type="Proteomes" id="UP000322619">
    <property type="component" value="Unassembled WGS sequence"/>
</dbReference>
<dbReference type="Proteomes" id="UP001163550">
    <property type="component" value="Chromosome"/>
</dbReference>
<sequence length="38" mass="4177">MKRLSLQQVSLLHTILINETGSSGGHRDEGLLDYSLHG</sequence>
<evidence type="ECO:0000313" key="2">
    <source>
        <dbReference type="EMBL" id="TYC83924.1"/>
    </source>
</evidence>
<reference evidence="3" key="2">
    <citation type="submission" date="2021-11" db="EMBL/GenBank/DDBJ databases">
        <title>Isoprene-degrading acetogen.</title>
        <authorList>
            <person name="Yang Y."/>
            <person name="Jin H."/>
            <person name="Yan J."/>
        </authorList>
    </citation>
    <scope>NUCLEOTIDE SEQUENCE</scope>
    <source>
        <strain evidence="3">Berkeley</strain>
    </source>
</reference>
<keyword evidence="5" id="KW-1185">Reference proteome</keyword>
<reference evidence="2 4" key="1">
    <citation type="submission" date="2019-08" db="EMBL/GenBank/DDBJ databases">
        <title>Isolation and enrichment of carboxydotrophic bacteria from anaerobic sludge for the production of bio-based chemicals from syngas.</title>
        <authorList>
            <person name="Antares A.L."/>
            <person name="Moreira J."/>
            <person name="Diender M."/>
            <person name="Parshina S.N."/>
            <person name="Stams A.J.M."/>
            <person name="Alves M."/>
            <person name="Alves J.I."/>
            <person name="Sousa D.Z."/>
        </authorList>
    </citation>
    <scope>NUCLEOTIDE SEQUENCE [LARGE SCALE GENOMIC DNA]</scope>
    <source>
        <strain evidence="2 4">JM</strain>
    </source>
</reference>
<dbReference type="AlphaFoldDB" id="A0A5D0WIV7"/>
<dbReference type="EMBL" id="VSLA01000028">
    <property type="protein sequence ID" value="TYC83924.1"/>
    <property type="molecule type" value="Genomic_DNA"/>
</dbReference>
<evidence type="ECO:0000256" key="1">
    <source>
        <dbReference type="SAM" id="MobiDB-lite"/>
    </source>
</evidence>
<gene>
    <name evidence="2" type="ORF">FXB42_14860</name>
    <name evidence="3" type="ORF">LNN31_15550</name>
</gene>
<proteinExistence type="predicted"/>
<feature type="region of interest" description="Disordered" evidence="1">
    <location>
        <begin position="19"/>
        <end position="38"/>
    </location>
</feature>
<dbReference type="EMBL" id="CP087994">
    <property type="protein sequence ID" value="UYO62183.1"/>
    <property type="molecule type" value="Genomic_DNA"/>
</dbReference>
<evidence type="ECO:0000313" key="5">
    <source>
        <dbReference type="Proteomes" id="UP001163550"/>
    </source>
</evidence>
<name>A0A5D0WIV7_9FIRM</name>
<organism evidence="2 4">
    <name type="scientific">Acetobacterium wieringae</name>
    <dbReference type="NCBI Taxonomy" id="52694"/>
    <lineage>
        <taxon>Bacteria</taxon>
        <taxon>Bacillati</taxon>
        <taxon>Bacillota</taxon>
        <taxon>Clostridia</taxon>
        <taxon>Eubacteriales</taxon>
        <taxon>Eubacteriaceae</taxon>
        <taxon>Acetobacterium</taxon>
    </lineage>
</organism>
<protein>
    <submittedName>
        <fullName evidence="2">Cell filamentation protein Fic</fullName>
    </submittedName>
</protein>